<evidence type="ECO:0000256" key="1">
    <source>
        <dbReference type="ARBA" id="ARBA00004651"/>
    </source>
</evidence>
<feature type="domain" description="Major facilitator superfamily (MFS) profile" evidence="8">
    <location>
        <begin position="9"/>
        <end position="486"/>
    </location>
</feature>
<name>A0A4R4EEV2_9BACL</name>
<keyword evidence="4 7" id="KW-0812">Transmembrane</keyword>
<keyword evidence="10" id="KW-1185">Reference proteome</keyword>
<dbReference type="GO" id="GO:0022857">
    <property type="term" value="F:transmembrane transporter activity"/>
    <property type="evidence" value="ECO:0007669"/>
    <property type="project" value="InterPro"/>
</dbReference>
<evidence type="ECO:0000256" key="2">
    <source>
        <dbReference type="ARBA" id="ARBA00022448"/>
    </source>
</evidence>
<feature type="transmembrane region" description="Helical" evidence="7">
    <location>
        <begin position="353"/>
        <end position="377"/>
    </location>
</feature>
<keyword evidence="2" id="KW-0813">Transport</keyword>
<dbReference type="RefSeq" id="WP_132418571.1">
    <property type="nucleotide sequence ID" value="NZ_SKFG01000012.1"/>
</dbReference>
<keyword evidence="5 7" id="KW-1133">Transmembrane helix</keyword>
<protein>
    <submittedName>
        <fullName evidence="9">MFS transporter</fullName>
    </submittedName>
</protein>
<dbReference type="PANTHER" id="PTHR23501:SF191">
    <property type="entry name" value="VACUOLAR BASIC AMINO ACID TRANSPORTER 4"/>
    <property type="match status" value="1"/>
</dbReference>
<proteinExistence type="predicted"/>
<feature type="transmembrane region" description="Helical" evidence="7">
    <location>
        <begin position="389"/>
        <end position="409"/>
    </location>
</feature>
<feature type="transmembrane region" description="Helical" evidence="7">
    <location>
        <begin position="299"/>
        <end position="316"/>
    </location>
</feature>
<dbReference type="PROSITE" id="PS50850">
    <property type="entry name" value="MFS"/>
    <property type="match status" value="1"/>
</dbReference>
<dbReference type="InterPro" id="IPR020846">
    <property type="entry name" value="MFS_dom"/>
</dbReference>
<dbReference type="InterPro" id="IPR011701">
    <property type="entry name" value="MFS"/>
</dbReference>
<feature type="transmembrane region" description="Helical" evidence="7">
    <location>
        <begin position="104"/>
        <end position="124"/>
    </location>
</feature>
<dbReference type="PANTHER" id="PTHR23501">
    <property type="entry name" value="MAJOR FACILITATOR SUPERFAMILY"/>
    <property type="match status" value="1"/>
</dbReference>
<sequence length="502" mass="54873">MRENNKTLVLIGLLIGLIFSGLDETIVSTAMPTIIRELHGLQLFGWVAGIYMLTMTAFMPIFGKLADLFGHRRIFMICMSLFIAGSIVNGFANSMELLLIGRGIQGVGAGGLMPLAMVIMGDTYPLEQRAKIQSMIGPLLFLPQLIGPTVGGFIVSHWNWHWIFLINIPIGLLSAIITVKGLRENRREGKPSIDWAGSLTLVAAIVSLLLTPVLKDTMGYSWSSPLIVGLMILGVILIGLFIWIESRVQEPIIPLHLFRNRNIVALSTLVFIVGVGVMGVMYGFPFYAQHVIGLTPAGAGYLSMAFMLGAVPMSMLNGFTLTKLRYRNVFIVSFVLPIIAFFLLSQIGLETSIFTYVIYFIILGAGLGVLFAGDNLIVQESVDSRNSGIALSTVQLFQALGTTIGLNWFGSMMASQIASGVNDLNELPAGVAEQVQTSGIPHDLSPDFITSIKSIFVDAFHNMYFIALVMSVAAFIVCWFLKNEILAHKIDKEKSKVMTIQQ</sequence>
<feature type="transmembrane region" description="Helical" evidence="7">
    <location>
        <begin position="194"/>
        <end position="214"/>
    </location>
</feature>
<evidence type="ECO:0000256" key="4">
    <source>
        <dbReference type="ARBA" id="ARBA00022692"/>
    </source>
</evidence>
<dbReference type="CDD" id="cd17502">
    <property type="entry name" value="MFS_Azr1_MDR_like"/>
    <property type="match status" value="1"/>
</dbReference>
<dbReference type="AlphaFoldDB" id="A0A4R4EEV2"/>
<dbReference type="GO" id="GO:0005886">
    <property type="term" value="C:plasma membrane"/>
    <property type="evidence" value="ECO:0007669"/>
    <property type="project" value="UniProtKB-SubCell"/>
</dbReference>
<comment type="subcellular location">
    <subcellularLocation>
        <location evidence="1">Cell membrane</location>
        <topology evidence="1">Multi-pass membrane protein</topology>
    </subcellularLocation>
</comment>
<evidence type="ECO:0000256" key="7">
    <source>
        <dbReference type="SAM" id="Phobius"/>
    </source>
</evidence>
<keyword evidence="3" id="KW-1003">Cell membrane</keyword>
<dbReference type="FunFam" id="1.20.1720.10:FF:000004">
    <property type="entry name" value="EmrB/QacA family drug resistance transporter"/>
    <property type="match status" value="1"/>
</dbReference>
<gene>
    <name evidence="9" type="ORF">E0485_13475</name>
</gene>
<feature type="transmembrane region" description="Helical" evidence="7">
    <location>
        <begin position="136"/>
        <end position="156"/>
    </location>
</feature>
<evidence type="ECO:0000256" key="5">
    <source>
        <dbReference type="ARBA" id="ARBA00022989"/>
    </source>
</evidence>
<feature type="transmembrane region" description="Helical" evidence="7">
    <location>
        <begin position="74"/>
        <end position="92"/>
    </location>
</feature>
<feature type="transmembrane region" description="Helical" evidence="7">
    <location>
        <begin position="226"/>
        <end position="244"/>
    </location>
</feature>
<organism evidence="9 10">
    <name type="scientific">Paenibacillus albiflavus</name>
    <dbReference type="NCBI Taxonomy" id="2545760"/>
    <lineage>
        <taxon>Bacteria</taxon>
        <taxon>Bacillati</taxon>
        <taxon>Bacillota</taxon>
        <taxon>Bacilli</taxon>
        <taxon>Bacillales</taxon>
        <taxon>Paenibacillaceae</taxon>
        <taxon>Paenibacillus</taxon>
    </lineage>
</organism>
<evidence type="ECO:0000259" key="8">
    <source>
        <dbReference type="PROSITE" id="PS50850"/>
    </source>
</evidence>
<evidence type="ECO:0000256" key="3">
    <source>
        <dbReference type="ARBA" id="ARBA00022475"/>
    </source>
</evidence>
<dbReference type="EMBL" id="SKFG01000012">
    <property type="protein sequence ID" value="TCZ76598.1"/>
    <property type="molecule type" value="Genomic_DNA"/>
</dbReference>
<dbReference type="InterPro" id="IPR036259">
    <property type="entry name" value="MFS_trans_sf"/>
</dbReference>
<feature type="transmembrane region" description="Helical" evidence="7">
    <location>
        <begin position="264"/>
        <end position="287"/>
    </location>
</feature>
<feature type="transmembrane region" description="Helical" evidence="7">
    <location>
        <begin position="43"/>
        <end position="62"/>
    </location>
</feature>
<dbReference type="Gene3D" id="1.20.1720.10">
    <property type="entry name" value="Multidrug resistance protein D"/>
    <property type="match status" value="1"/>
</dbReference>
<keyword evidence="6 7" id="KW-0472">Membrane</keyword>
<accession>A0A4R4EEV2</accession>
<dbReference type="OrthoDB" id="9816041at2"/>
<evidence type="ECO:0000256" key="6">
    <source>
        <dbReference type="ARBA" id="ARBA00023136"/>
    </source>
</evidence>
<dbReference type="Proteomes" id="UP000295418">
    <property type="component" value="Unassembled WGS sequence"/>
</dbReference>
<reference evidence="9 10" key="1">
    <citation type="submission" date="2019-03" db="EMBL/GenBank/DDBJ databases">
        <authorList>
            <person name="Kim M.K.M."/>
        </authorList>
    </citation>
    <scope>NUCLEOTIDE SEQUENCE [LARGE SCALE GENOMIC DNA]</scope>
    <source>
        <strain evidence="9 10">18JY21-1</strain>
    </source>
</reference>
<dbReference type="SUPFAM" id="SSF103473">
    <property type="entry name" value="MFS general substrate transporter"/>
    <property type="match status" value="1"/>
</dbReference>
<dbReference type="Gene3D" id="1.20.1250.20">
    <property type="entry name" value="MFS general substrate transporter like domains"/>
    <property type="match status" value="1"/>
</dbReference>
<dbReference type="PRINTS" id="PR01036">
    <property type="entry name" value="TCRTETB"/>
</dbReference>
<dbReference type="Pfam" id="PF07690">
    <property type="entry name" value="MFS_1"/>
    <property type="match status" value="1"/>
</dbReference>
<evidence type="ECO:0000313" key="10">
    <source>
        <dbReference type="Proteomes" id="UP000295418"/>
    </source>
</evidence>
<comment type="caution">
    <text evidence="9">The sequence shown here is derived from an EMBL/GenBank/DDBJ whole genome shotgun (WGS) entry which is preliminary data.</text>
</comment>
<feature type="transmembrane region" description="Helical" evidence="7">
    <location>
        <begin position="463"/>
        <end position="481"/>
    </location>
</feature>
<feature type="transmembrane region" description="Helical" evidence="7">
    <location>
        <begin position="162"/>
        <end position="182"/>
    </location>
</feature>
<feature type="transmembrane region" description="Helical" evidence="7">
    <location>
        <begin position="328"/>
        <end position="347"/>
    </location>
</feature>
<evidence type="ECO:0000313" key="9">
    <source>
        <dbReference type="EMBL" id="TCZ76598.1"/>
    </source>
</evidence>